<keyword evidence="2" id="KW-0645">Protease</keyword>
<dbReference type="Gene3D" id="3.90.1680.10">
    <property type="entry name" value="SOS response associated peptidase-like"/>
    <property type="match status" value="1"/>
</dbReference>
<feature type="compositionally biased region" description="Acidic residues" evidence="8">
    <location>
        <begin position="246"/>
        <end position="257"/>
    </location>
</feature>
<keyword evidence="3" id="KW-0227">DNA damage</keyword>
<dbReference type="AlphaFoldDB" id="A0A7H9B270"/>
<dbReference type="GO" id="GO:0106300">
    <property type="term" value="P:protein-DNA covalent cross-linking repair"/>
    <property type="evidence" value="ECO:0007669"/>
    <property type="project" value="InterPro"/>
</dbReference>
<sequence>MCGRYALAFDSNEIAAQFKAYNLEVRPELAKDEYHSRSYNVAPTNDGVVYRTKDKELRYMKWGLVPHWTENVSEFKTYRTFNARLENLQESRMWIQCCNRKRCAIPISGYYEWKTQGKAKYPYYIKRKDNKLMFLAGMYDYVEKEDLWTYTIVTAEAPHELSWLHARMPIVIVPGSDAWDAWMNPKKVEWSTNGLNSICAAHYDNNALTIYRVSEDVGKVQNNGEHLIKPIFREDRIKAEIRREDESNELPVEEEYERDQTFKDEKKGSSKVPENLEKEAKAAKLKEEASVKEEDNPSGENELYEEKADQPKHALRGASRGQKSSMNEDTGSESNKTGPFATRIRKNSNGAKRLRRDIKTELKEASAKKRRK</sequence>
<keyword evidence="10" id="KW-1185">Reference proteome</keyword>
<dbReference type="Pfam" id="PF02586">
    <property type="entry name" value="SRAP"/>
    <property type="match status" value="1"/>
</dbReference>
<dbReference type="OrthoDB" id="2111841at2759"/>
<keyword evidence="4" id="KW-0378">Hydrolase</keyword>
<evidence type="ECO:0000256" key="2">
    <source>
        <dbReference type="ARBA" id="ARBA00022670"/>
    </source>
</evidence>
<evidence type="ECO:0000256" key="4">
    <source>
        <dbReference type="ARBA" id="ARBA00022801"/>
    </source>
</evidence>
<dbReference type="EMBL" id="CP058607">
    <property type="protein sequence ID" value="QLG72587.1"/>
    <property type="molecule type" value="Genomic_DNA"/>
</dbReference>
<dbReference type="GeneID" id="59236311"/>
<evidence type="ECO:0000313" key="10">
    <source>
        <dbReference type="Proteomes" id="UP000509704"/>
    </source>
</evidence>
<evidence type="ECO:0000256" key="6">
    <source>
        <dbReference type="ARBA" id="ARBA00023125"/>
    </source>
</evidence>
<evidence type="ECO:0000256" key="5">
    <source>
        <dbReference type="ARBA" id="ARBA00023124"/>
    </source>
</evidence>
<evidence type="ECO:0000313" key="9">
    <source>
        <dbReference type="EMBL" id="QLG72587.1"/>
    </source>
</evidence>
<keyword evidence="6" id="KW-0238">DNA-binding</keyword>
<comment type="similarity">
    <text evidence="1">Belongs to the SOS response-associated peptidase family.</text>
</comment>
<feature type="compositionally biased region" description="Basic and acidic residues" evidence="8">
    <location>
        <begin position="357"/>
        <end position="372"/>
    </location>
</feature>
<feature type="region of interest" description="Disordered" evidence="8">
    <location>
        <begin position="245"/>
        <end position="372"/>
    </location>
</feature>
<keyword evidence="5" id="KW-0190">Covalent protein-DNA linkage</keyword>
<name>A0A7H9B270_ZYGMR</name>
<dbReference type="GO" id="GO:0008233">
    <property type="term" value="F:peptidase activity"/>
    <property type="evidence" value="ECO:0007669"/>
    <property type="project" value="UniProtKB-KW"/>
</dbReference>
<evidence type="ECO:0000256" key="7">
    <source>
        <dbReference type="ARBA" id="ARBA00023239"/>
    </source>
</evidence>
<dbReference type="RefSeq" id="XP_037144315.1">
    <property type="nucleotide sequence ID" value="XM_037288420.1"/>
</dbReference>
<dbReference type="GO" id="GO:0016829">
    <property type="term" value="F:lyase activity"/>
    <property type="evidence" value="ECO:0007669"/>
    <property type="project" value="UniProtKB-KW"/>
</dbReference>
<feature type="compositionally biased region" description="Basic and acidic residues" evidence="8">
    <location>
        <begin position="258"/>
        <end position="295"/>
    </location>
</feature>
<dbReference type="PANTHER" id="PTHR13604:SF0">
    <property type="entry name" value="ABASIC SITE PROCESSING PROTEIN HMCES"/>
    <property type="match status" value="1"/>
</dbReference>
<keyword evidence="7" id="KW-0456">Lyase</keyword>
<feature type="compositionally biased region" description="Polar residues" evidence="8">
    <location>
        <begin position="321"/>
        <end position="337"/>
    </location>
</feature>
<accession>A0A7H9B270</accession>
<dbReference type="GO" id="GO:0003697">
    <property type="term" value="F:single-stranded DNA binding"/>
    <property type="evidence" value="ECO:0007669"/>
    <property type="project" value="InterPro"/>
</dbReference>
<dbReference type="PANTHER" id="PTHR13604">
    <property type="entry name" value="DC12-RELATED"/>
    <property type="match status" value="1"/>
</dbReference>
<dbReference type="Proteomes" id="UP000509704">
    <property type="component" value="Chromosome 4"/>
</dbReference>
<reference evidence="9 10" key="1">
    <citation type="submission" date="2020-07" db="EMBL/GenBank/DDBJ databases">
        <title>The yeast mating-type switching endonuclease HO is a domesticated member of an unorthodox homing genetic element family.</title>
        <authorList>
            <person name="Coughlan A.Y."/>
            <person name="Lombardi L."/>
            <person name="Braun-Galleani S."/>
            <person name="Martos A.R."/>
            <person name="Galeote V."/>
            <person name="Bigey F."/>
            <person name="Dequin S."/>
            <person name="Byrne K.P."/>
            <person name="Wolfe K.H."/>
        </authorList>
    </citation>
    <scope>NUCLEOTIDE SEQUENCE [LARGE SCALE GENOMIC DNA]</scope>
    <source>
        <strain evidence="9 10">NRRL Y-6702</strain>
    </source>
</reference>
<dbReference type="InterPro" id="IPR036590">
    <property type="entry name" value="SRAP-like"/>
</dbReference>
<evidence type="ECO:0000256" key="3">
    <source>
        <dbReference type="ARBA" id="ARBA00022763"/>
    </source>
</evidence>
<proteinExistence type="inferred from homology"/>
<evidence type="ECO:0000256" key="1">
    <source>
        <dbReference type="ARBA" id="ARBA00008136"/>
    </source>
</evidence>
<dbReference type="SUPFAM" id="SSF143081">
    <property type="entry name" value="BB1717-like"/>
    <property type="match status" value="1"/>
</dbReference>
<dbReference type="InterPro" id="IPR003738">
    <property type="entry name" value="SRAP"/>
</dbReference>
<organism evidence="9 10">
    <name type="scientific">Zygotorulaspora mrakii</name>
    <name type="common">Zygosaccharomyces mrakii</name>
    <dbReference type="NCBI Taxonomy" id="42260"/>
    <lineage>
        <taxon>Eukaryota</taxon>
        <taxon>Fungi</taxon>
        <taxon>Dikarya</taxon>
        <taxon>Ascomycota</taxon>
        <taxon>Saccharomycotina</taxon>
        <taxon>Saccharomycetes</taxon>
        <taxon>Saccharomycetales</taxon>
        <taxon>Saccharomycetaceae</taxon>
        <taxon>Zygotorulaspora</taxon>
    </lineage>
</organism>
<dbReference type="GO" id="GO:0006508">
    <property type="term" value="P:proteolysis"/>
    <property type="evidence" value="ECO:0007669"/>
    <property type="project" value="UniProtKB-KW"/>
</dbReference>
<evidence type="ECO:0000256" key="8">
    <source>
        <dbReference type="SAM" id="MobiDB-lite"/>
    </source>
</evidence>
<protein>
    <submittedName>
        <fullName evidence="9">Uncharacterized protein</fullName>
    </submittedName>
</protein>
<gene>
    <name evidence="9" type="ORF">HG535_0D02950</name>
</gene>
<dbReference type="KEGG" id="zmk:HG535_0D02950"/>